<name>A0A1Y1X387_9FUNG</name>
<reference evidence="2 3" key="1">
    <citation type="submission" date="2016-08" db="EMBL/GenBank/DDBJ databases">
        <title>A Parts List for Fungal Cellulosomes Revealed by Comparative Genomics.</title>
        <authorList>
            <consortium name="DOE Joint Genome Institute"/>
            <person name="Haitjema C.H."/>
            <person name="Gilmore S.P."/>
            <person name="Henske J.K."/>
            <person name="Solomon K.V."/>
            <person name="De Groot R."/>
            <person name="Kuo A."/>
            <person name="Mondo S.J."/>
            <person name="Salamov A.A."/>
            <person name="Labutti K."/>
            <person name="Zhao Z."/>
            <person name="Chiniquy J."/>
            <person name="Barry K."/>
            <person name="Brewer H.M."/>
            <person name="Purvine S.O."/>
            <person name="Wright A.T."/>
            <person name="Boxma B."/>
            <person name="Van Alen T."/>
            <person name="Hackstein J.H."/>
            <person name="Baker S.E."/>
            <person name="Grigoriev I.V."/>
            <person name="O'Malley M.A."/>
        </authorList>
    </citation>
    <scope>NUCLEOTIDE SEQUENCE [LARGE SCALE GENOMIC DNA]</scope>
    <source>
        <strain evidence="2 3">S4</strain>
    </source>
</reference>
<accession>A0A1Y1X387</accession>
<feature type="signal peptide" evidence="1">
    <location>
        <begin position="1"/>
        <end position="22"/>
    </location>
</feature>
<dbReference type="EMBL" id="MCFG01000162">
    <property type="protein sequence ID" value="ORX79856.1"/>
    <property type="molecule type" value="Genomic_DNA"/>
</dbReference>
<gene>
    <name evidence="2" type="ORF">BCR32DRAFT_246065</name>
</gene>
<keyword evidence="1" id="KW-0732">Signal</keyword>
<feature type="chain" id="PRO_5012688729" evidence="1">
    <location>
        <begin position="23"/>
        <end position="168"/>
    </location>
</feature>
<comment type="caution">
    <text evidence="2">The sequence shown here is derived from an EMBL/GenBank/DDBJ whole genome shotgun (WGS) entry which is preliminary data.</text>
</comment>
<evidence type="ECO:0000256" key="1">
    <source>
        <dbReference type="SAM" id="SignalP"/>
    </source>
</evidence>
<evidence type="ECO:0000313" key="2">
    <source>
        <dbReference type="EMBL" id="ORX79856.1"/>
    </source>
</evidence>
<sequence>MKFFHLLFFVVIICTLQWETQHNFVNAAKNPENTYFPTNREGYSIIHNINSDKYDQALYIFEDFLFSKTKYYYLKGCRFNPENMAIYCEFKGNKGKSYRVKYSISRKTVTCFPTENKFTLAETGRNALGYISGFERTTGTKTMSRTIYLHSNGCDFNAHIYEFYIKEI</sequence>
<protein>
    <submittedName>
        <fullName evidence="2">Uncharacterized protein</fullName>
    </submittedName>
</protein>
<reference evidence="2 3" key="2">
    <citation type="submission" date="2016-08" db="EMBL/GenBank/DDBJ databases">
        <title>Pervasive Adenine N6-methylation of Active Genes in Fungi.</title>
        <authorList>
            <consortium name="DOE Joint Genome Institute"/>
            <person name="Mondo S.J."/>
            <person name="Dannebaum R.O."/>
            <person name="Kuo R.C."/>
            <person name="Labutti K."/>
            <person name="Haridas S."/>
            <person name="Kuo A."/>
            <person name="Salamov A."/>
            <person name="Ahrendt S.R."/>
            <person name="Lipzen A."/>
            <person name="Sullivan W."/>
            <person name="Andreopoulos W.B."/>
            <person name="Clum A."/>
            <person name="Lindquist E."/>
            <person name="Daum C."/>
            <person name="Ramamoorthy G.K."/>
            <person name="Gryganskyi A."/>
            <person name="Culley D."/>
            <person name="Magnuson J.K."/>
            <person name="James T.Y."/>
            <person name="O'Malley M.A."/>
            <person name="Stajich J.E."/>
            <person name="Spatafora J.W."/>
            <person name="Visel A."/>
            <person name="Grigoriev I.V."/>
        </authorList>
    </citation>
    <scope>NUCLEOTIDE SEQUENCE [LARGE SCALE GENOMIC DNA]</scope>
    <source>
        <strain evidence="2 3">S4</strain>
    </source>
</reference>
<evidence type="ECO:0000313" key="3">
    <source>
        <dbReference type="Proteomes" id="UP000193944"/>
    </source>
</evidence>
<dbReference type="Proteomes" id="UP000193944">
    <property type="component" value="Unassembled WGS sequence"/>
</dbReference>
<dbReference type="AlphaFoldDB" id="A0A1Y1X387"/>
<keyword evidence="3" id="KW-1185">Reference proteome</keyword>
<proteinExistence type="predicted"/>
<organism evidence="2 3">
    <name type="scientific">Anaeromyces robustus</name>
    <dbReference type="NCBI Taxonomy" id="1754192"/>
    <lineage>
        <taxon>Eukaryota</taxon>
        <taxon>Fungi</taxon>
        <taxon>Fungi incertae sedis</taxon>
        <taxon>Chytridiomycota</taxon>
        <taxon>Chytridiomycota incertae sedis</taxon>
        <taxon>Neocallimastigomycetes</taxon>
        <taxon>Neocallimastigales</taxon>
        <taxon>Neocallimastigaceae</taxon>
        <taxon>Anaeromyces</taxon>
    </lineage>
</organism>